<reference evidence="1 2" key="1">
    <citation type="journal article" date="2021" name="Nat. Plants">
        <title>The Taxus genome provides insights into paclitaxel biosynthesis.</title>
        <authorList>
            <person name="Xiong X."/>
            <person name="Gou J."/>
            <person name="Liao Q."/>
            <person name="Li Y."/>
            <person name="Zhou Q."/>
            <person name="Bi G."/>
            <person name="Li C."/>
            <person name="Du R."/>
            <person name="Wang X."/>
            <person name="Sun T."/>
            <person name="Guo L."/>
            <person name="Liang H."/>
            <person name="Lu P."/>
            <person name="Wu Y."/>
            <person name="Zhang Z."/>
            <person name="Ro D.K."/>
            <person name="Shang Y."/>
            <person name="Huang S."/>
            <person name="Yan J."/>
        </authorList>
    </citation>
    <scope>NUCLEOTIDE SEQUENCE [LARGE SCALE GENOMIC DNA]</scope>
    <source>
        <strain evidence="1">Ta-2019</strain>
    </source>
</reference>
<protein>
    <submittedName>
        <fullName evidence="1">Uncharacterized protein</fullName>
    </submittedName>
</protein>
<comment type="caution">
    <text evidence="1">The sequence shown here is derived from an EMBL/GenBank/DDBJ whole genome shotgun (WGS) entry which is preliminary data.</text>
</comment>
<gene>
    <name evidence="1" type="ORF">KI387_011086</name>
</gene>
<name>A0AA38KXP3_TAXCH</name>
<proteinExistence type="predicted"/>
<sequence>FADLTGSDYSEGAVELAQNLAVRDGFTNINFVLTVQDSLLGRILKNPSISPVRQFGGVISPSPLIEIANSNMHWKAHQ</sequence>
<dbReference type="Proteomes" id="UP000824469">
    <property type="component" value="Unassembled WGS sequence"/>
</dbReference>
<dbReference type="EMBL" id="JAHRHJ020000008">
    <property type="protein sequence ID" value="KAH9306682.1"/>
    <property type="molecule type" value="Genomic_DNA"/>
</dbReference>
<organism evidence="1 2">
    <name type="scientific">Taxus chinensis</name>
    <name type="common">Chinese yew</name>
    <name type="synonym">Taxus wallichiana var. chinensis</name>
    <dbReference type="NCBI Taxonomy" id="29808"/>
    <lineage>
        <taxon>Eukaryota</taxon>
        <taxon>Viridiplantae</taxon>
        <taxon>Streptophyta</taxon>
        <taxon>Embryophyta</taxon>
        <taxon>Tracheophyta</taxon>
        <taxon>Spermatophyta</taxon>
        <taxon>Pinopsida</taxon>
        <taxon>Pinidae</taxon>
        <taxon>Conifers II</taxon>
        <taxon>Cupressales</taxon>
        <taxon>Taxaceae</taxon>
        <taxon>Taxus</taxon>
    </lineage>
</organism>
<feature type="non-terminal residue" evidence="1">
    <location>
        <position position="1"/>
    </location>
</feature>
<evidence type="ECO:0000313" key="1">
    <source>
        <dbReference type="EMBL" id="KAH9306682.1"/>
    </source>
</evidence>
<feature type="non-terminal residue" evidence="1">
    <location>
        <position position="78"/>
    </location>
</feature>
<accession>A0AA38KXP3</accession>
<keyword evidence="2" id="KW-1185">Reference proteome</keyword>
<dbReference type="AlphaFoldDB" id="A0AA38KXP3"/>
<evidence type="ECO:0000313" key="2">
    <source>
        <dbReference type="Proteomes" id="UP000824469"/>
    </source>
</evidence>